<accession>A0A198AHR9</accession>
<dbReference type="SUPFAM" id="SSF50129">
    <property type="entry name" value="GroES-like"/>
    <property type="match status" value="1"/>
</dbReference>
<evidence type="ECO:0000259" key="5">
    <source>
        <dbReference type="SMART" id="SM00829"/>
    </source>
</evidence>
<proteinExistence type="inferred from homology"/>
<dbReference type="InterPro" id="IPR013154">
    <property type="entry name" value="ADH-like_N"/>
</dbReference>
<dbReference type="InterPro" id="IPR050129">
    <property type="entry name" value="Zn_alcohol_dh"/>
</dbReference>
<reference evidence="6 7" key="1">
    <citation type="submission" date="2016-05" db="EMBL/GenBank/DDBJ databases">
        <title>Paenibacillus sp. 1ZS3-15 nov., isolated from the rhizosphere soil.</title>
        <authorList>
            <person name="Zhang X.X."/>
            <person name="Zhang J."/>
        </authorList>
    </citation>
    <scope>NUCLEOTIDE SEQUENCE [LARGE SCALE GENOMIC DNA]</scope>
    <source>
        <strain evidence="6 7">1ZS3-15</strain>
    </source>
</reference>
<dbReference type="STRING" id="1850517.A8708_18145"/>
<keyword evidence="1 4" id="KW-0479">Metal-binding</keyword>
<protein>
    <recommendedName>
        <fullName evidence="5">Enoyl reductase (ER) domain-containing protein</fullName>
    </recommendedName>
</protein>
<sequence>MRRIQAFGPKDLRIVEVEDPILSSENSVLVDIQACGICGSDKWYWSVKSPAAMIAGHEVAGRIRAVGDQVHHLKVGDRVTINNVQGCGYCGECMAGRYVRCANGIVHIGNGFSERIVAPARNCLKLNDAISYVEGSLIFDNWGTPYAAIKRAQVKQDDLVAVIGCGPIGLAAVALAKSFGARVMAIDPLPERLEAAAALGAEAVFHPADNPEGGFKEQAETSGINVVLECSGKAASYELAQSLLKIGGVMIAIGEGTAFTLTPKTLIHKHLTFIGSLYATMQDGEEIQQLIVKGIIKPMSIVTHTFSMEQLRSSFGDIVEFRQGLIKAVMVIK</sequence>
<dbReference type="InterPro" id="IPR013149">
    <property type="entry name" value="ADH-like_C"/>
</dbReference>
<feature type="domain" description="Enoyl reductase (ER)" evidence="5">
    <location>
        <begin position="8"/>
        <end position="330"/>
    </location>
</feature>
<gene>
    <name evidence="6" type="ORF">A8708_18145</name>
</gene>
<dbReference type="InterPro" id="IPR036291">
    <property type="entry name" value="NAD(P)-bd_dom_sf"/>
</dbReference>
<comment type="caution">
    <text evidence="6">The sequence shown here is derived from an EMBL/GenBank/DDBJ whole genome shotgun (WGS) entry which is preliminary data.</text>
</comment>
<comment type="cofactor">
    <cofactor evidence="4">
        <name>Zn(2+)</name>
        <dbReference type="ChEBI" id="CHEBI:29105"/>
    </cofactor>
</comment>
<dbReference type="RefSeq" id="WP_068663123.1">
    <property type="nucleotide sequence ID" value="NZ_LYPB01000050.1"/>
</dbReference>
<dbReference type="InterPro" id="IPR020843">
    <property type="entry name" value="ER"/>
</dbReference>
<dbReference type="SUPFAM" id="SSF51735">
    <property type="entry name" value="NAD(P)-binding Rossmann-fold domains"/>
    <property type="match status" value="1"/>
</dbReference>
<evidence type="ECO:0000313" key="6">
    <source>
        <dbReference type="EMBL" id="OAS20493.1"/>
    </source>
</evidence>
<dbReference type="InterPro" id="IPR002328">
    <property type="entry name" value="ADH_Zn_CS"/>
</dbReference>
<evidence type="ECO:0000256" key="3">
    <source>
        <dbReference type="ARBA" id="ARBA00023002"/>
    </source>
</evidence>
<dbReference type="PANTHER" id="PTHR43401">
    <property type="entry name" value="L-THREONINE 3-DEHYDROGENASE"/>
    <property type="match status" value="1"/>
</dbReference>
<dbReference type="Gene3D" id="3.90.180.10">
    <property type="entry name" value="Medium-chain alcohol dehydrogenases, catalytic domain"/>
    <property type="match status" value="1"/>
</dbReference>
<dbReference type="Pfam" id="PF00107">
    <property type="entry name" value="ADH_zinc_N"/>
    <property type="match status" value="1"/>
</dbReference>
<dbReference type="EMBL" id="LYPB01000050">
    <property type="protein sequence ID" value="OAS20493.1"/>
    <property type="molecule type" value="Genomic_DNA"/>
</dbReference>
<keyword evidence="2 4" id="KW-0862">Zinc</keyword>
<dbReference type="GO" id="GO:0016491">
    <property type="term" value="F:oxidoreductase activity"/>
    <property type="evidence" value="ECO:0007669"/>
    <property type="project" value="UniProtKB-KW"/>
</dbReference>
<evidence type="ECO:0000313" key="7">
    <source>
        <dbReference type="Proteomes" id="UP000078454"/>
    </source>
</evidence>
<evidence type="ECO:0000256" key="2">
    <source>
        <dbReference type="ARBA" id="ARBA00022833"/>
    </source>
</evidence>
<keyword evidence="3" id="KW-0560">Oxidoreductase</keyword>
<evidence type="ECO:0000256" key="1">
    <source>
        <dbReference type="ARBA" id="ARBA00022723"/>
    </source>
</evidence>
<evidence type="ECO:0000256" key="4">
    <source>
        <dbReference type="RuleBase" id="RU361277"/>
    </source>
</evidence>
<dbReference type="SMART" id="SM00829">
    <property type="entry name" value="PKS_ER"/>
    <property type="match status" value="1"/>
</dbReference>
<dbReference type="Pfam" id="PF08240">
    <property type="entry name" value="ADH_N"/>
    <property type="match status" value="1"/>
</dbReference>
<dbReference type="Proteomes" id="UP000078454">
    <property type="component" value="Unassembled WGS sequence"/>
</dbReference>
<organism evidence="6 7">
    <name type="scientific">Paenibacillus oryzisoli</name>
    <dbReference type="NCBI Taxonomy" id="1850517"/>
    <lineage>
        <taxon>Bacteria</taxon>
        <taxon>Bacillati</taxon>
        <taxon>Bacillota</taxon>
        <taxon>Bacilli</taxon>
        <taxon>Bacillales</taxon>
        <taxon>Paenibacillaceae</taxon>
        <taxon>Paenibacillus</taxon>
    </lineage>
</organism>
<dbReference type="AlphaFoldDB" id="A0A198AHR9"/>
<dbReference type="PROSITE" id="PS00059">
    <property type="entry name" value="ADH_ZINC"/>
    <property type="match status" value="1"/>
</dbReference>
<dbReference type="InterPro" id="IPR011032">
    <property type="entry name" value="GroES-like_sf"/>
</dbReference>
<dbReference type="GO" id="GO:0008270">
    <property type="term" value="F:zinc ion binding"/>
    <property type="evidence" value="ECO:0007669"/>
    <property type="project" value="InterPro"/>
</dbReference>
<dbReference type="PANTHER" id="PTHR43401:SF5">
    <property type="entry name" value="ALCOHOL DEHYDROGENASE-RELATED"/>
    <property type="match status" value="1"/>
</dbReference>
<keyword evidence="7" id="KW-1185">Reference proteome</keyword>
<name>A0A198AHR9_9BACL</name>
<comment type="similarity">
    <text evidence="4">Belongs to the zinc-containing alcohol dehydrogenase family.</text>
</comment>